<dbReference type="InterPro" id="IPR029016">
    <property type="entry name" value="GAF-like_dom_sf"/>
</dbReference>
<dbReference type="Proteomes" id="UP001596233">
    <property type="component" value="Unassembled WGS sequence"/>
</dbReference>
<dbReference type="EMBL" id="JBHSTE010000007">
    <property type="protein sequence ID" value="MFC6334750.1"/>
    <property type="molecule type" value="Genomic_DNA"/>
</dbReference>
<evidence type="ECO:0000313" key="1">
    <source>
        <dbReference type="EMBL" id="MFC6334750.1"/>
    </source>
</evidence>
<organism evidence="1 2">
    <name type="scientific">Paenibacillus septentrionalis</name>
    <dbReference type="NCBI Taxonomy" id="429342"/>
    <lineage>
        <taxon>Bacteria</taxon>
        <taxon>Bacillati</taxon>
        <taxon>Bacillota</taxon>
        <taxon>Bacilli</taxon>
        <taxon>Bacillales</taxon>
        <taxon>Paenibacillaceae</taxon>
        <taxon>Paenibacillus</taxon>
    </lineage>
</organism>
<evidence type="ECO:0008006" key="3">
    <source>
        <dbReference type="Google" id="ProtNLM"/>
    </source>
</evidence>
<protein>
    <recommendedName>
        <fullName evidence="3">GAF domain-containing protein</fullName>
    </recommendedName>
</protein>
<dbReference type="RefSeq" id="WP_379237589.1">
    <property type="nucleotide sequence ID" value="NZ_JBHSTE010000007.1"/>
</dbReference>
<gene>
    <name evidence="1" type="ORF">ACFP56_19125</name>
</gene>
<name>A0ABW1VB95_9BACL</name>
<proteinExistence type="predicted"/>
<reference evidence="2" key="1">
    <citation type="journal article" date="2019" name="Int. J. Syst. Evol. Microbiol.">
        <title>The Global Catalogue of Microorganisms (GCM) 10K type strain sequencing project: providing services to taxonomists for standard genome sequencing and annotation.</title>
        <authorList>
            <consortium name="The Broad Institute Genomics Platform"/>
            <consortium name="The Broad Institute Genome Sequencing Center for Infectious Disease"/>
            <person name="Wu L."/>
            <person name="Ma J."/>
        </authorList>
    </citation>
    <scope>NUCLEOTIDE SEQUENCE [LARGE SCALE GENOMIC DNA]</scope>
    <source>
        <strain evidence="2">PCU 280</strain>
    </source>
</reference>
<dbReference type="Gene3D" id="3.30.450.40">
    <property type="match status" value="1"/>
</dbReference>
<evidence type="ECO:0000313" key="2">
    <source>
        <dbReference type="Proteomes" id="UP001596233"/>
    </source>
</evidence>
<sequence>MTPANSHIEEKLKQILDVTASDLTAIGVVDPRTRKLRWQLVLGSISKRTEKIRQHVHAGLTGEVMRIGSFLQFHATADQVFESGEAIMLTEKLVHAAAWPLYRQHGQYYAAMLIGKRVEGAYHPGQIDVVTKLLRELEAQSLHI</sequence>
<keyword evidence="2" id="KW-1185">Reference proteome</keyword>
<comment type="caution">
    <text evidence="1">The sequence shown here is derived from an EMBL/GenBank/DDBJ whole genome shotgun (WGS) entry which is preliminary data.</text>
</comment>
<accession>A0ABW1VB95</accession>